<evidence type="ECO:0000256" key="1">
    <source>
        <dbReference type="SAM" id="Phobius"/>
    </source>
</evidence>
<reference evidence="3" key="1">
    <citation type="journal article" date="2017" name="Genome Biol.">
        <title>Comparative genomics reveals high biological diversity and specific adaptations in the industrially and medically important fungal genus Aspergillus.</title>
        <authorList>
            <person name="de Vries R.P."/>
            <person name="Riley R."/>
            <person name="Wiebenga A."/>
            <person name="Aguilar-Osorio G."/>
            <person name="Amillis S."/>
            <person name="Uchima C.A."/>
            <person name="Anderluh G."/>
            <person name="Asadollahi M."/>
            <person name="Askin M."/>
            <person name="Barry K."/>
            <person name="Battaglia E."/>
            <person name="Bayram O."/>
            <person name="Benocci T."/>
            <person name="Braus-Stromeyer S.A."/>
            <person name="Caldana C."/>
            <person name="Canovas D."/>
            <person name="Cerqueira G.C."/>
            <person name="Chen F."/>
            <person name="Chen W."/>
            <person name="Choi C."/>
            <person name="Clum A."/>
            <person name="Dos Santos R.A."/>
            <person name="Damasio A.R."/>
            <person name="Diallinas G."/>
            <person name="Emri T."/>
            <person name="Fekete E."/>
            <person name="Flipphi M."/>
            <person name="Freyberg S."/>
            <person name="Gallo A."/>
            <person name="Gournas C."/>
            <person name="Habgood R."/>
            <person name="Hainaut M."/>
            <person name="Harispe M.L."/>
            <person name="Henrissat B."/>
            <person name="Hilden K.S."/>
            <person name="Hope R."/>
            <person name="Hossain A."/>
            <person name="Karabika E."/>
            <person name="Karaffa L."/>
            <person name="Karanyi Z."/>
            <person name="Krasevec N."/>
            <person name="Kuo A."/>
            <person name="Kusch H."/>
            <person name="LaButti K."/>
            <person name="Lagendijk E.L."/>
            <person name="Lapidus A."/>
            <person name="Levasseur A."/>
            <person name="Lindquist E."/>
            <person name="Lipzen A."/>
            <person name="Logrieco A.F."/>
            <person name="MacCabe A."/>
            <person name="Maekelae M.R."/>
            <person name="Malavazi I."/>
            <person name="Melin P."/>
            <person name="Meyer V."/>
            <person name="Mielnichuk N."/>
            <person name="Miskei M."/>
            <person name="Molnar A.P."/>
            <person name="Mule G."/>
            <person name="Ngan C.Y."/>
            <person name="Orejas M."/>
            <person name="Orosz E."/>
            <person name="Ouedraogo J.P."/>
            <person name="Overkamp K.M."/>
            <person name="Park H.-S."/>
            <person name="Perrone G."/>
            <person name="Piumi F."/>
            <person name="Punt P.J."/>
            <person name="Ram A.F."/>
            <person name="Ramon A."/>
            <person name="Rauscher S."/>
            <person name="Record E."/>
            <person name="Riano-Pachon D.M."/>
            <person name="Robert V."/>
            <person name="Roehrig J."/>
            <person name="Ruller R."/>
            <person name="Salamov A."/>
            <person name="Salih N.S."/>
            <person name="Samson R.A."/>
            <person name="Sandor E."/>
            <person name="Sanguinetti M."/>
            <person name="Schuetze T."/>
            <person name="Sepcic K."/>
            <person name="Shelest E."/>
            <person name="Sherlock G."/>
            <person name="Sophianopoulou V."/>
            <person name="Squina F.M."/>
            <person name="Sun H."/>
            <person name="Susca A."/>
            <person name="Todd R.B."/>
            <person name="Tsang A."/>
            <person name="Unkles S.E."/>
            <person name="van de Wiele N."/>
            <person name="van Rossen-Uffink D."/>
            <person name="Oliveira J.V."/>
            <person name="Vesth T.C."/>
            <person name="Visser J."/>
            <person name="Yu J.-H."/>
            <person name="Zhou M."/>
            <person name="Andersen M.R."/>
            <person name="Archer D.B."/>
            <person name="Baker S.E."/>
            <person name="Benoit I."/>
            <person name="Brakhage A.A."/>
            <person name="Braus G.H."/>
            <person name="Fischer R."/>
            <person name="Frisvad J.C."/>
            <person name="Goldman G.H."/>
            <person name="Houbraken J."/>
            <person name="Oakley B."/>
            <person name="Pocsi I."/>
            <person name="Scazzocchio C."/>
            <person name="Seiboth B."/>
            <person name="vanKuyk P.A."/>
            <person name="Wortman J."/>
            <person name="Dyer P.S."/>
            <person name="Grigoriev I.V."/>
        </authorList>
    </citation>
    <scope>NUCLEOTIDE SEQUENCE [LARGE SCALE GENOMIC DNA]</scope>
    <source>
        <strain evidence="3">CBS 134.48</strain>
    </source>
</reference>
<dbReference type="AlphaFoldDB" id="A0A1L9NE94"/>
<keyword evidence="1" id="KW-1133">Transmembrane helix</keyword>
<dbReference type="VEuPathDB" id="FungiDB:ASPTUDRAFT_431716"/>
<sequence>MAAMQFNLVFVCLGSTHIPSSSSFSLNFLLLQHISDSTEQESVAFILNYAHSLLLVLYPRLGACLLETGLLWLHYVSGNMTLLSRLISSLLHDFLVVSFSFPLLFFFFSLSALVMVSELCGEFCKLFLVCLSVVLGALECLSSVCVITRRMKTTDIQVMHSLSRSHHIVKLIIHY</sequence>
<accession>A0A1L9NE94</accession>
<feature type="transmembrane region" description="Helical" evidence="1">
    <location>
        <begin position="94"/>
        <end position="114"/>
    </location>
</feature>
<feature type="transmembrane region" description="Helical" evidence="1">
    <location>
        <begin position="126"/>
        <end position="147"/>
    </location>
</feature>
<organism evidence="2 3">
    <name type="scientific">Aspergillus tubingensis (strain CBS 134.48)</name>
    <dbReference type="NCBI Taxonomy" id="767770"/>
    <lineage>
        <taxon>Eukaryota</taxon>
        <taxon>Fungi</taxon>
        <taxon>Dikarya</taxon>
        <taxon>Ascomycota</taxon>
        <taxon>Pezizomycotina</taxon>
        <taxon>Eurotiomycetes</taxon>
        <taxon>Eurotiomycetidae</taxon>
        <taxon>Eurotiales</taxon>
        <taxon>Aspergillaceae</taxon>
        <taxon>Aspergillus</taxon>
        <taxon>Aspergillus subgen. Circumdati</taxon>
    </lineage>
</organism>
<proteinExistence type="predicted"/>
<evidence type="ECO:0000313" key="2">
    <source>
        <dbReference type="EMBL" id="OJI87587.1"/>
    </source>
</evidence>
<dbReference type="EMBL" id="KV878182">
    <property type="protein sequence ID" value="OJI87587.1"/>
    <property type="molecule type" value="Genomic_DNA"/>
</dbReference>
<keyword evidence="3" id="KW-1185">Reference proteome</keyword>
<evidence type="ECO:0000313" key="3">
    <source>
        <dbReference type="Proteomes" id="UP000184304"/>
    </source>
</evidence>
<keyword evidence="1" id="KW-0472">Membrane</keyword>
<dbReference type="Proteomes" id="UP000184304">
    <property type="component" value="Unassembled WGS sequence"/>
</dbReference>
<gene>
    <name evidence="2" type="ORF">ASPTUDRAFT_431716</name>
</gene>
<name>A0A1L9NE94_ASPTC</name>
<protein>
    <submittedName>
        <fullName evidence="2">Uncharacterized protein</fullName>
    </submittedName>
</protein>
<keyword evidence="1" id="KW-0812">Transmembrane</keyword>